<dbReference type="OMA" id="LSNCTWY"/>
<dbReference type="PANTHER" id="PTHR10517">
    <property type="entry name" value="FOLATE RECEPTOR"/>
    <property type="match status" value="1"/>
</dbReference>
<evidence type="ECO:0000256" key="1">
    <source>
        <dbReference type="ARBA" id="ARBA00007932"/>
    </source>
</evidence>
<proteinExistence type="inferred from homology"/>
<evidence type="ECO:0000256" key="4">
    <source>
        <dbReference type="SAM" id="Phobius"/>
    </source>
</evidence>
<keyword evidence="4" id="KW-1133">Transmembrane helix</keyword>
<protein>
    <recommendedName>
        <fullName evidence="6">Folate receptor-like domain-containing protein</fullName>
    </recommendedName>
</protein>
<feature type="domain" description="Folate receptor-like" evidence="6">
    <location>
        <begin position="37"/>
        <end position="140"/>
    </location>
</feature>
<evidence type="ECO:0000313" key="8">
    <source>
        <dbReference type="Proteomes" id="UP000007110"/>
    </source>
</evidence>
<keyword evidence="2 5" id="KW-0732">Signal</keyword>
<keyword evidence="4" id="KW-0812">Transmembrane</keyword>
<dbReference type="AlphaFoldDB" id="A0A7M7NVN9"/>
<keyword evidence="3" id="KW-1015">Disulfide bond</keyword>
<dbReference type="Pfam" id="PF03024">
    <property type="entry name" value="Folate_rec"/>
    <property type="match status" value="1"/>
</dbReference>
<reference evidence="8" key="1">
    <citation type="submission" date="2015-02" db="EMBL/GenBank/DDBJ databases">
        <title>Genome sequencing for Strongylocentrotus purpuratus.</title>
        <authorList>
            <person name="Murali S."/>
            <person name="Liu Y."/>
            <person name="Vee V."/>
            <person name="English A."/>
            <person name="Wang M."/>
            <person name="Skinner E."/>
            <person name="Han Y."/>
            <person name="Muzny D.M."/>
            <person name="Worley K.C."/>
            <person name="Gibbs R.A."/>
        </authorList>
    </citation>
    <scope>NUCLEOTIDE SEQUENCE</scope>
</reference>
<dbReference type="InParanoid" id="A0A7M7NVN9"/>
<dbReference type="EnsemblMetazoa" id="XM_030986571">
    <property type="protein sequence ID" value="XP_030842431"/>
    <property type="gene ID" value="LOC100893293"/>
</dbReference>
<dbReference type="Proteomes" id="UP000007110">
    <property type="component" value="Unassembled WGS sequence"/>
</dbReference>
<dbReference type="InterPro" id="IPR018143">
    <property type="entry name" value="Folate_rcpt-like"/>
</dbReference>
<keyword evidence="4" id="KW-0472">Membrane</keyword>
<evidence type="ECO:0000256" key="2">
    <source>
        <dbReference type="ARBA" id="ARBA00022729"/>
    </source>
</evidence>
<dbReference type="PANTHER" id="PTHR10517:SF28">
    <property type="entry name" value="COILIN"/>
    <property type="match status" value="1"/>
</dbReference>
<name>A0A7M7NVN9_STRPU</name>
<evidence type="ECO:0000256" key="5">
    <source>
        <dbReference type="SAM" id="SignalP"/>
    </source>
</evidence>
<dbReference type="KEGG" id="spu:100893293"/>
<accession>A0A7M7NVN9</accession>
<feature type="chain" id="PRO_5029884970" description="Folate receptor-like domain-containing protein" evidence="5">
    <location>
        <begin position="27"/>
        <end position="188"/>
    </location>
</feature>
<reference evidence="7" key="2">
    <citation type="submission" date="2021-01" db="UniProtKB">
        <authorList>
            <consortium name="EnsemblMetazoa"/>
        </authorList>
    </citation>
    <scope>IDENTIFICATION</scope>
</reference>
<evidence type="ECO:0000259" key="6">
    <source>
        <dbReference type="Pfam" id="PF03024"/>
    </source>
</evidence>
<organism evidence="7 8">
    <name type="scientific">Strongylocentrotus purpuratus</name>
    <name type="common">Purple sea urchin</name>
    <dbReference type="NCBI Taxonomy" id="7668"/>
    <lineage>
        <taxon>Eukaryota</taxon>
        <taxon>Metazoa</taxon>
        <taxon>Echinodermata</taxon>
        <taxon>Eleutherozoa</taxon>
        <taxon>Echinozoa</taxon>
        <taxon>Echinoidea</taxon>
        <taxon>Euechinoidea</taxon>
        <taxon>Echinacea</taxon>
        <taxon>Camarodonta</taxon>
        <taxon>Echinidea</taxon>
        <taxon>Strongylocentrotidae</taxon>
        <taxon>Strongylocentrotus</taxon>
    </lineage>
</organism>
<sequence>MKMDCFHRIMNSFFLLSVAFFFYSLASEVSVCTYYIDARYSQPESGLPNCSWYNKNACCKRTEVTAVLGSMFKVDQATNSCRYHLNYMMCYFCSPEQINWYDTRLYICSEFCDTTFEQCKTGYYNSKLIGDQYRDGRAFCEANSFHVVPGRERCFNYDPTVFANAPLSVGSIILTLGLSVLVLLSVLK</sequence>
<dbReference type="InterPro" id="IPR004269">
    <property type="entry name" value="Folate_rcpt"/>
</dbReference>
<keyword evidence="8" id="KW-1185">Reference proteome</keyword>
<dbReference type="GeneID" id="100893293"/>
<feature type="signal peptide" evidence="5">
    <location>
        <begin position="1"/>
        <end position="26"/>
    </location>
</feature>
<evidence type="ECO:0000256" key="3">
    <source>
        <dbReference type="ARBA" id="ARBA00023157"/>
    </source>
</evidence>
<comment type="similarity">
    <text evidence="1">Belongs to the folate receptor family.</text>
</comment>
<feature type="transmembrane region" description="Helical" evidence="4">
    <location>
        <begin position="167"/>
        <end position="187"/>
    </location>
</feature>
<evidence type="ECO:0000313" key="7">
    <source>
        <dbReference type="EnsemblMetazoa" id="XP_030842431"/>
    </source>
</evidence>
<dbReference type="OrthoDB" id="5982264at2759"/>
<dbReference type="RefSeq" id="XP_030842431.1">
    <property type="nucleotide sequence ID" value="XM_030986571.1"/>
</dbReference>